<dbReference type="RefSeq" id="WP_009812943.1">
    <property type="nucleotide sequence ID" value="NZ_CH724156.1"/>
</dbReference>
<dbReference type="Proteomes" id="UP000005954">
    <property type="component" value="Unassembled WGS sequence"/>
</dbReference>
<reference evidence="2 3" key="1">
    <citation type="submission" date="2005-12" db="EMBL/GenBank/DDBJ databases">
        <authorList>
            <person name="Moran M.A."/>
            <person name="Ferriera S."/>
            <person name="Johnson J."/>
            <person name="Kravitz S."/>
            <person name="Halpern A."/>
            <person name="Remington K."/>
            <person name="Beeson K."/>
            <person name="Tran B."/>
            <person name="Rogers Y.-H."/>
            <person name="Friedman R."/>
            <person name="Venter J.C."/>
        </authorList>
    </citation>
    <scope>NUCLEOTIDE SEQUENCE [LARGE SCALE GENOMIC DNA]</scope>
    <source>
        <strain evidence="3">ATCC BAA-591 / DSM 15170 / ISM</strain>
    </source>
</reference>
<comment type="caution">
    <text evidence="2">The sequence shown here is derived from an EMBL/GenBank/DDBJ whole genome shotgun (WGS) entry which is preliminary data.</text>
</comment>
<protein>
    <submittedName>
        <fullName evidence="2">Uncharacterized protein</fullName>
    </submittedName>
</protein>
<gene>
    <name evidence="2" type="ORF">ISM_04595</name>
</gene>
<feature type="transmembrane region" description="Helical" evidence="1">
    <location>
        <begin position="47"/>
        <end position="64"/>
    </location>
</feature>
<keyword evidence="1" id="KW-1133">Transmembrane helix</keyword>
<proteinExistence type="predicted"/>
<dbReference type="AlphaFoldDB" id="A3SJL1"/>
<keyword evidence="3" id="KW-1185">Reference proteome</keyword>
<keyword evidence="1" id="KW-0472">Membrane</keyword>
<evidence type="ECO:0000313" key="3">
    <source>
        <dbReference type="Proteomes" id="UP000005954"/>
    </source>
</evidence>
<evidence type="ECO:0000313" key="2">
    <source>
        <dbReference type="EMBL" id="EAP77542.1"/>
    </source>
</evidence>
<evidence type="ECO:0000256" key="1">
    <source>
        <dbReference type="SAM" id="Phobius"/>
    </source>
</evidence>
<sequence length="105" mass="11455">MRAVLSLSLPLTLWLAGFSGLYALHGLFCSSRWVEGSAVLWQRPVLIGVGLLLIGAQLILAVALQSKRWRAEDRTLRRVSFLLSLAAAGSTVWILLPLVLVTGCR</sequence>
<dbReference type="HOGENOM" id="CLU_175490_0_0_5"/>
<accession>A3SJL1</accession>
<keyword evidence="1" id="KW-0812">Transmembrane</keyword>
<dbReference type="EMBL" id="AALY01000001">
    <property type="protein sequence ID" value="EAP77542.1"/>
    <property type="molecule type" value="Genomic_DNA"/>
</dbReference>
<dbReference type="OrthoDB" id="7433399at2"/>
<dbReference type="STRING" id="89187.ISM_04595"/>
<name>A3SJL1_ROSNI</name>
<feature type="transmembrane region" description="Helical" evidence="1">
    <location>
        <begin position="76"/>
        <end position="100"/>
    </location>
</feature>
<organism evidence="2 3">
    <name type="scientific">Roseovarius nubinhibens (strain ATCC BAA-591 / DSM 15170 / ISM)</name>
    <dbReference type="NCBI Taxonomy" id="89187"/>
    <lineage>
        <taxon>Bacteria</taxon>
        <taxon>Pseudomonadati</taxon>
        <taxon>Pseudomonadota</taxon>
        <taxon>Alphaproteobacteria</taxon>
        <taxon>Rhodobacterales</taxon>
        <taxon>Roseobacteraceae</taxon>
        <taxon>Roseovarius</taxon>
    </lineage>
</organism>